<accession>A0A0M3IY91</accession>
<dbReference type="AlphaFoldDB" id="A0A0M3IY91"/>
<feature type="compositionally biased region" description="Low complexity" evidence="1">
    <location>
        <begin position="298"/>
        <end position="340"/>
    </location>
</feature>
<feature type="region of interest" description="Disordered" evidence="1">
    <location>
        <begin position="269"/>
        <end position="344"/>
    </location>
</feature>
<dbReference type="InterPro" id="IPR059048">
    <property type="entry name" value="CUB_M02D8_5_5th"/>
</dbReference>
<dbReference type="Pfam" id="PF23064">
    <property type="entry name" value="CUB_M02D8_5_5th"/>
    <property type="match status" value="1"/>
</dbReference>
<feature type="compositionally biased region" description="Low complexity" evidence="1">
    <location>
        <begin position="275"/>
        <end position="292"/>
    </location>
</feature>
<dbReference type="Proteomes" id="UP000267096">
    <property type="component" value="Unassembled WGS sequence"/>
</dbReference>
<dbReference type="Gene3D" id="2.60.120.290">
    <property type="entry name" value="Spermadhesin, CUB domain"/>
    <property type="match status" value="1"/>
</dbReference>
<evidence type="ECO:0000313" key="3">
    <source>
        <dbReference type="EMBL" id="VDK17393.1"/>
    </source>
</evidence>
<proteinExistence type="predicted"/>
<gene>
    <name evidence="3" type="ORF">ASIM_LOCUS124</name>
</gene>
<reference evidence="5" key="1">
    <citation type="submission" date="2017-02" db="UniProtKB">
        <authorList>
            <consortium name="WormBaseParasite"/>
        </authorList>
    </citation>
    <scope>IDENTIFICATION</scope>
</reference>
<dbReference type="EMBL" id="UYRR01000039">
    <property type="protein sequence ID" value="VDK17393.1"/>
    <property type="molecule type" value="Genomic_DNA"/>
</dbReference>
<keyword evidence="4" id="KW-1185">Reference proteome</keyword>
<protein>
    <submittedName>
        <fullName evidence="5">Protein kinase domain-containing protein</fullName>
    </submittedName>
</protein>
<evidence type="ECO:0000259" key="2">
    <source>
        <dbReference type="Pfam" id="PF23064"/>
    </source>
</evidence>
<dbReference type="WBParaSite" id="ASIM_0000020901-mRNA-1">
    <property type="protein sequence ID" value="ASIM_0000020901-mRNA-1"/>
    <property type="gene ID" value="ASIM_0000020901"/>
</dbReference>
<evidence type="ECO:0000313" key="5">
    <source>
        <dbReference type="WBParaSite" id="ASIM_0000020901-mRNA-1"/>
    </source>
</evidence>
<reference evidence="3 4" key="2">
    <citation type="submission" date="2018-11" db="EMBL/GenBank/DDBJ databases">
        <authorList>
            <consortium name="Pathogen Informatics"/>
        </authorList>
    </citation>
    <scope>NUCLEOTIDE SEQUENCE [LARGE SCALE GENOMIC DNA]</scope>
</reference>
<dbReference type="InterPro" id="IPR035914">
    <property type="entry name" value="Sperma_CUB_dom_sf"/>
</dbReference>
<name>A0A0M3IY91_ANISI</name>
<organism evidence="5">
    <name type="scientific">Anisakis simplex</name>
    <name type="common">Herring worm</name>
    <dbReference type="NCBI Taxonomy" id="6269"/>
    <lineage>
        <taxon>Eukaryota</taxon>
        <taxon>Metazoa</taxon>
        <taxon>Ecdysozoa</taxon>
        <taxon>Nematoda</taxon>
        <taxon>Chromadorea</taxon>
        <taxon>Rhabditida</taxon>
        <taxon>Spirurina</taxon>
        <taxon>Ascaridomorpha</taxon>
        <taxon>Ascaridoidea</taxon>
        <taxon>Anisakidae</taxon>
        <taxon>Anisakis</taxon>
        <taxon>Anisakis simplex complex</taxon>
    </lineage>
</organism>
<evidence type="ECO:0000313" key="4">
    <source>
        <dbReference type="Proteomes" id="UP000267096"/>
    </source>
</evidence>
<evidence type="ECO:0000256" key="1">
    <source>
        <dbReference type="SAM" id="MobiDB-lite"/>
    </source>
</evidence>
<feature type="domain" description="M02D8-5-like fifth CUB" evidence="2">
    <location>
        <begin position="132"/>
        <end position="216"/>
    </location>
</feature>
<dbReference type="SUPFAM" id="SSF49854">
    <property type="entry name" value="Spermadhesin, CUB domain"/>
    <property type="match status" value="1"/>
</dbReference>
<sequence>MVNGRRYWIKSPGFDSAPSYCPNLNCEWGFKASRNDLIEVTSHSVGLRMSDTLTIFDYNHSVIASLSAVSSSNSPKLISTVSSGSVLFQFQSIPLNMQVLSANPINGFELAVESKRIVYNRKEEIVLEENLRSFTVNISAGYSFMLHVKSTRNRTIHLYTFGSLYNTGILIDVFDGATIDAMLLDTSALYNSSNAVDSTNELQSSGSDLMFRLIGTDQINNLLTSSFNYFTFFGIVSDIVDVTYAEQCSQPLVQAFTSEAILVFERQTPTTSHATPEITTPNIPTPEITTPNIPTPEIPTTKPTPEIPTTKPTPEIPTTKPTLPTATPEIPTTKPVTKLPKTTRKTTARLCTTALHHIPLQQQRQIRSGLALRVASDNPNVQLYKGITNRPQNLLTNSYPYPSFVFGDDLTFVYMSTNAPNRIRVRSTTMLRDYTLAPLSTTSHGYLYSPDYLADDDLGRIYQRYELSMESSSALGIKLEVANRINNCQVQLFGDSDGKSTLNEKYPKSLFTYHSDLNCSVVQSRGAVAQLHDVLFMIFSIFFMFASRTILLP</sequence>